<feature type="domain" description="Beta-ketoacyl-[acyl-carrier-protein] synthase III C-terminal" evidence="3">
    <location>
        <begin position="249"/>
        <end position="333"/>
    </location>
</feature>
<dbReference type="EMBL" id="AP018712">
    <property type="protein sequence ID" value="BBE31529.1"/>
    <property type="molecule type" value="Genomic_DNA"/>
</dbReference>
<name>A0A7G1GBZ6_9BACT</name>
<keyword evidence="6" id="KW-1185">Reference proteome</keyword>
<reference evidence="5 6" key="1">
    <citation type="submission" date="2018-06" db="EMBL/GenBank/DDBJ databases">
        <title>Genome sequencing of Oceanotoga sp. sy52.</title>
        <authorList>
            <person name="Mori K."/>
        </authorList>
    </citation>
    <scope>NUCLEOTIDE SEQUENCE [LARGE SCALE GENOMIC DNA]</scope>
    <source>
        <strain evidence="6">sy52</strain>
    </source>
</reference>
<evidence type="ECO:0000313" key="5">
    <source>
        <dbReference type="EMBL" id="BBE31529.1"/>
    </source>
</evidence>
<dbReference type="InParanoid" id="A0A7G1GBZ6"/>
<dbReference type="SUPFAM" id="SSF53901">
    <property type="entry name" value="Thiolase-like"/>
    <property type="match status" value="1"/>
</dbReference>
<dbReference type="GO" id="GO:0004315">
    <property type="term" value="F:3-oxoacyl-[acyl-carrier-protein] synthase activity"/>
    <property type="evidence" value="ECO:0007669"/>
    <property type="project" value="InterPro"/>
</dbReference>
<protein>
    <submittedName>
        <fullName evidence="5">3-oxoacyl-[acyl-carrier-protein] synthase 3</fullName>
    </submittedName>
</protein>
<dbReference type="Gene3D" id="3.40.47.10">
    <property type="match status" value="1"/>
</dbReference>
<evidence type="ECO:0000256" key="1">
    <source>
        <dbReference type="ARBA" id="ARBA00022679"/>
    </source>
</evidence>
<dbReference type="InterPro" id="IPR013751">
    <property type="entry name" value="ACP_syn_III_N"/>
</dbReference>
<keyword evidence="1" id="KW-0808">Transferase</keyword>
<dbReference type="GO" id="GO:0044550">
    <property type="term" value="P:secondary metabolite biosynthetic process"/>
    <property type="evidence" value="ECO:0007669"/>
    <property type="project" value="TreeGrafter"/>
</dbReference>
<evidence type="ECO:0000259" key="4">
    <source>
        <dbReference type="Pfam" id="PF08545"/>
    </source>
</evidence>
<evidence type="ECO:0000256" key="2">
    <source>
        <dbReference type="ARBA" id="ARBA00023315"/>
    </source>
</evidence>
<dbReference type="PANTHER" id="PTHR34069">
    <property type="entry name" value="3-OXOACYL-[ACYL-CARRIER-PROTEIN] SYNTHASE 3"/>
    <property type="match status" value="1"/>
</dbReference>
<keyword evidence="2" id="KW-0012">Acyltransferase</keyword>
<dbReference type="Proteomes" id="UP000516361">
    <property type="component" value="Chromosome"/>
</dbReference>
<dbReference type="InterPro" id="IPR013747">
    <property type="entry name" value="ACP_syn_III_C"/>
</dbReference>
<gene>
    <name evidence="5" type="primary">fabH_2</name>
    <name evidence="5" type="ORF">OSSY52_16700</name>
</gene>
<accession>A0A7G1GBZ6</accession>
<sequence>MNIGIIGIGTYIPSTFITSKELSLETDIPEEVILEKFGIIKKPIAGPRDTTTHMAIEAAKKAIKNAGINPKEIDLIIWNGSQHKDYQNWLAGLKVADEIGATNAWSFDMEAMCGSMMAGIDVAKSLMLTHKNIKTVLLVSGYRNNDFINLKEKSTTFMIDLASGGSALIMKKNSNKNLILESSFKGDGSFSEDCIIPVGGSKNWPLQKEDVAKNYFVVKDIEKFKTKLKEKTMSNFFLVIKEALKKSGNLTYKDIDYLAILHLKKSAHDAILNELNLNENQTTYLNNYGHMGQNDQVLSLELGLKERKIKDGDIVVLVGAGIGFVWASTVIKWGKGDVI</sequence>
<dbReference type="GO" id="GO:0006633">
    <property type="term" value="P:fatty acid biosynthetic process"/>
    <property type="evidence" value="ECO:0007669"/>
    <property type="project" value="InterPro"/>
</dbReference>
<dbReference type="Pfam" id="PF08545">
    <property type="entry name" value="ACP_syn_III"/>
    <property type="match status" value="1"/>
</dbReference>
<evidence type="ECO:0000259" key="3">
    <source>
        <dbReference type="Pfam" id="PF08541"/>
    </source>
</evidence>
<dbReference type="PANTHER" id="PTHR34069:SF2">
    <property type="entry name" value="BETA-KETOACYL-[ACYL-CARRIER-PROTEIN] SYNTHASE III"/>
    <property type="match status" value="1"/>
</dbReference>
<proteinExistence type="predicted"/>
<dbReference type="Pfam" id="PF08541">
    <property type="entry name" value="ACP_syn_III_C"/>
    <property type="match status" value="1"/>
</dbReference>
<dbReference type="AlphaFoldDB" id="A0A7G1GBZ6"/>
<organism evidence="5 6">
    <name type="scientific">Tepiditoga spiralis</name>
    <dbReference type="NCBI Taxonomy" id="2108365"/>
    <lineage>
        <taxon>Bacteria</taxon>
        <taxon>Thermotogati</taxon>
        <taxon>Thermotogota</taxon>
        <taxon>Thermotogae</taxon>
        <taxon>Petrotogales</taxon>
        <taxon>Petrotogaceae</taxon>
        <taxon>Tepiditoga</taxon>
    </lineage>
</organism>
<feature type="domain" description="Beta-ketoacyl-[acyl-carrier-protein] synthase III N-terminal" evidence="4">
    <location>
        <begin position="107"/>
        <end position="188"/>
    </location>
</feature>
<dbReference type="KEGG" id="ocy:OSSY52_16700"/>
<dbReference type="InterPro" id="IPR016039">
    <property type="entry name" value="Thiolase-like"/>
</dbReference>
<dbReference type="RefSeq" id="WP_190614115.1">
    <property type="nucleotide sequence ID" value="NZ_AP018712.1"/>
</dbReference>
<evidence type="ECO:0000313" key="6">
    <source>
        <dbReference type="Proteomes" id="UP000516361"/>
    </source>
</evidence>
<dbReference type="NCBIfam" id="NF005308">
    <property type="entry name" value="PRK06840.1"/>
    <property type="match status" value="1"/>
</dbReference>